<gene>
    <name evidence="1" type="ORF">AB986_20635</name>
</gene>
<dbReference type="EMBL" id="LELK01000015">
    <property type="protein sequence ID" value="KMM35861.1"/>
    <property type="molecule type" value="Genomic_DNA"/>
</dbReference>
<dbReference type="Proteomes" id="UP000035996">
    <property type="component" value="Unassembled WGS sequence"/>
</dbReference>
<evidence type="ECO:0000313" key="1">
    <source>
        <dbReference type="EMBL" id="KMM35861.1"/>
    </source>
</evidence>
<dbReference type="AlphaFoldDB" id="A0A0J6CI08"/>
<reference evidence="1" key="1">
    <citation type="submission" date="2015-06" db="EMBL/GenBank/DDBJ databases">
        <authorList>
            <person name="Liu B."/>
            <person name="Wang J."/>
            <person name="Zhu Y."/>
            <person name="Liu G."/>
            <person name="Chen Q."/>
            <person name="Zheng C."/>
            <person name="Che J."/>
            <person name="Ge C."/>
            <person name="Shi H."/>
            <person name="Pan Z."/>
            <person name="Liu X."/>
        </authorList>
    </citation>
    <scope>NUCLEOTIDE SEQUENCE [LARGE SCALE GENOMIC DNA]</scope>
    <source>
        <strain evidence="1">DSM 16346</strain>
    </source>
</reference>
<evidence type="ECO:0000313" key="2">
    <source>
        <dbReference type="Proteomes" id="UP000035996"/>
    </source>
</evidence>
<accession>A0A0J6CI08</accession>
<protein>
    <submittedName>
        <fullName evidence="1">Uncharacterized protein</fullName>
    </submittedName>
</protein>
<sequence length="101" mass="11843">MSQKSRNQQYELKYSKKEEKLGKPLLLKDFCFIRALFKKPKFKVDWSGRCSTPAGLAGQVRPHRRNVFCAEEAHRPPRGKRAPVAQINHYPKCYYVFENSL</sequence>
<proteinExistence type="predicted"/>
<organism evidence="1 2">
    <name type="scientific">Guptibacillus hwajinpoensis</name>
    <dbReference type="NCBI Taxonomy" id="208199"/>
    <lineage>
        <taxon>Bacteria</taxon>
        <taxon>Bacillati</taxon>
        <taxon>Bacillota</taxon>
        <taxon>Bacilli</taxon>
        <taxon>Bacillales</taxon>
        <taxon>Guptibacillaceae</taxon>
        <taxon>Guptibacillus</taxon>
    </lineage>
</organism>
<name>A0A0J6CI08_9BACL</name>
<keyword evidence="2" id="KW-1185">Reference proteome</keyword>
<comment type="caution">
    <text evidence="1">The sequence shown here is derived from an EMBL/GenBank/DDBJ whole genome shotgun (WGS) entry which is preliminary data.</text>
</comment>